<dbReference type="EMBL" id="QURN01000041">
    <property type="protein sequence ID" value="RFC63202.1"/>
    <property type="molecule type" value="Genomic_DNA"/>
</dbReference>
<dbReference type="RefSeq" id="WP_116625887.1">
    <property type="nucleotide sequence ID" value="NZ_QURN01000041.1"/>
</dbReference>
<dbReference type="NCBIfam" id="TIGR02293">
    <property type="entry name" value="TAS_TIGR02293"/>
    <property type="match status" value="1"/>
</dbReference>
<reference evidence="4" key="1">
    <citation type="submission" date="2018-08" db="EMBL/GenBank/DDBJ databases">
        <authorList>
            <person name="Im W.T."/>
        </authorList>
    </citation>
    <scope>NUCLEOTIDE SEQUENCE [LARGE SCALE GENOMIC DNA]</scope>
    <source>
        <strain evidence="4">LA-28</strain>
    </source>
</reference>
<organism evidence="3 4">
    <name type="scientific">Mesorhizobium denitrificans</name>
    <dbReference type="NCBI Taxonomy" id="2294114"/>
    <lineage>
        <taxon>Bacteria</taxon>
        <taxon>Pseudomonadati</taxon>
        <taxon>Pseudomonadota</taxon>
        <taxon>Alphaproteobacteria</taxon>
        <taxon>Hyphomicrobiales</taxon>
        <taxon>Phyllobacteriaceae</taxon>
        <taxon>Mesorhizobium</taxon>
    </lineage>
</organism>
<sequence length="143" mass="16029">MLAIANVADVLGLPGREGVKSPFGLITRIEDGLPVDALERIARLLAPTDTQFKYRLVPRATFERRKRAAFRLSSEEGMRVARLARVWNLSVEVWGSEEEARNFLFRPHAMLEDRRPVDVVIQSEIGAELVLDILQGLKYGSAA</sequence>
<dbReference type="Pfam" id="PF20432">
    <property type="entry name" value="Xre-like-HTH"/>
    <property type="match status" value="1"/>
</dbReference>
<comment type="caution">
    <text evidence="3">The sequence shown here is derived from an EMBL/GenBank/DDBJ whole genome shotgun (WGS) entry which is preliminary data.</text>
</comment>
<evidence type="ECO:0000259" key="2">
    <source>
        <dbReference type="Pfam" id="PF20432"/>
    </source>
</evidence>
<dbReference type="InterPro" id="IPR011979">
    <property type="entry name" value="Antitox_Xre"/>
</dbReference>
<feature type="domain" description="Antitoxin Xre/MbcA/ParS-like toxin-binding" evidence="1">
    <location>
        <begin position="92"/>
        <end position="140"/>
    </location>
</feature>
<accession>A0A371X1V4</accession>
<dbReference type="GO" id="GO:0003677">
    <property type="term" value="F:DNA binding"/>
    <property type="evidence" value="ECO:0007669"/>
    <property type="project" value="InterPro"/>
</dbReference>
<proteinExistence type="predicted"/>
<evidence type="ECO:0000313" key="4">
    <source>
        <dbReference type="Proteomes" id="UP000262379"/>
    </source>
</evidence>
<evidence type="ECO:0000259" key="1">
    <source>
        <dbReference type="Pfam" id="PF09722"/>
    </source>
</evidence>
<dbReference type="Proteomes" id="UP000262379">
    <property type="component" value="Unassembled WGS sequence"/>
</dbReference>
<dbReference type="Pfam" id="PF09722">
    <property type="entry name" value="Xre_MbcA_ParS_C"/>
    <property type="match status" value="1"/>
</dbReference>
<dbReference type="AlphaFoldDB" id="A0A371X1V4"/>
<dbReference type="InterPro" id="IPR024467">
    <property type="entry name" value="Xre/MbcA/ParS-like_toxin-bd"/>
</dbReference>
<feature type="domain" description="Antitoxin Xre-like helix-turn-helix" evidence="2">
    <location>
        <begin position="25"/>
        <end position="85"/>
    </location>
</feature>
<protein>
    <submittedName>
        <fullName evidence="3">DUF2384 domain-containing protein</fullName>
    </submittedName>
</protein>
<name>A0A371X1V4_9HYPH</name>
<keyword evidence="4" id="KW-1185">Reference proteome</keyword>
<evidence type="ECO:0000313" key="3">
    <source>
        <dbReference type="EMBL" id="RFC63202.1"/>
    </source>
</evidence>
<dbReference type="InterPro" id="IPR046847">
    <property type="entry name" value="Xre-like_HTH"/>
</dbReference>
<gene>
    <name evidence="3" type="ORF">DY251_21190</name>
</gene>